<feature type="transmembrane region" description="Helical" evidence="14">
    <location>
        <begin position="337"/>
        <end position="358"/>
    </location>
</feature>
<dbReference type="EMBL" id="JAATIS010008602">
    <property type="protein sequence ID" value="KAG2456384.1"/>
    <property type="molecule type" value="Genomic_DNA"/>
</dbReference>
<feature type="transmembrane region" description="Helical" evidence="14">
    <location>
        <begin position="194"/>
        <end position="215"/>
    </location>
</feature>
<feature type="transmembrane region" description="Helical" evidence="14">
    <location>
        <begin position="639"/>
        <end position="660"/>
    </location>
</feature>
<dbReference type="Proteomes" id="UP000886611">
    <property type="component" value="Unassembled WGS sequence"/>
</dbReference>
<feature type="transmembrane region" description="Helical" evidence="14">
    <location>
        <begin position="28"/>
        <end position="51"/>
    </location>
</feature>
<keyword evidence="12 13" id="KW-0807">Transducer</keyword>
<evidence type="ECO:0000256" key="11">
    <source>
        <dbReference type="ARBA" id="ARBA00023180"/>
    </source>
</evidence>
<dbReference type="PROSITE" id="PS50262">
    <property type="entry name" value="G_PROTEIN_RECEP_F1_2"/>
    <property type="match status" value="3"/>
</dbReference>
<evidence type="ECO:0000256" key="2">
    <source>
        <dbReference type="ARBA" id="ARBA00022475"/>
    </source>
</evidence>
<evidence type="ECO:0000256" key="13">
    <source>
        <dbReference type="RuleBase" id="RU000688"/>
    </source>
</evidence>
<keyword evidence="4 13" id="KW-0812">Transmembrane</keyword>
<evidence type="ECO:0000256" key="7">
    <source>
        <dbReference type="ARBA" id="ARBA00023040"/>
    </source>
</evidence>
<feature type="transmembrane region" description="Helical" evidence="14">
    <location>
        <begin position="112"/>
        <end position="129"/>
    </location>
</feature>
<gene>
    <name evidence="16" type="primary">Or1e5_6</name>
    <name evidence="16" type="ORF">GTO96_0012658</name>
</gene>
<evidence type="ECO:0000256" key="12">
    <source>
        <dbReference type="ARBA" id="ARBA00023224"/>
    </source>
</evidence>
<keyword evidence="2" id="KW-1003">Cell membrane</keyword>
<feature type="transmembrane region" description="Helical" evidence="14">
    <location>
        <begin position="553"/>
        <end position="574"/>
    </location>
</feature>
<dbReference type="FunFam" id="1.20.1070.10:FF:000024">
    <property type="entry name" value="Olfactory receptor"/>
    <property type="match status" value="3"/>
</dbReference>
<dbReference type="PRINTS" id="PR00245">
    <property type="entry name" value="OLFACTORYR"/>
</dbReference>
<evidence type="ECO:0000259" key="15">
    <source>
        <dbReference type="PROSITE" id="PS50262"/>
    </source>
</evidence>
<keyword evidence="5" id="KW-0552">Olfaction</keyword>
<feature type="transmembrane region" description="Helical" evidence="14">
    <location>
        <begin position="57"/>
        <end position="77"/>
    </location>
</feature>
<feature type="transmembrane region" description="Helical" evidence="14">
    <location>
        <begin position="306"/>
        <end position="331"/>
    </location>
</feature>
<feature type="transmembrane region" description="Helical" evidence="14">
    <location>
        <begin position="475"/>
        <end position="496"/>
    </location>
</feature>
<organism evidence="16 17">
    <name type="scientific">Polypterus senegalus</name>
    <name type="common">Senegal bichir</name>
    <dbReference type="NCBI Taxonomy" id="55291"/>
    <lineage>
        <taxon>Eukaryota</taxon>
        <taxon>Metazoa</taxon>
        <taxon>Chordata</taxon>
        <taxon>Craniata</taxon>
        <taxon>Vertebrata</taxon>
        <taxon>Euteleostomi</taxon>
        <taxon>Actinopterygii</taxon>
        <taxon>Polypteriformes</taxon>
        <taxon>Polypteridae</taxon>
        <taxon>Polypterus</taxon>
    </lineage>
</organism>
<dbReference type="Gene3D" id="1.20.1070.10">
    <property type="entry name" value="Rhodopsin 7-helix transmembrane proteins"/>
    <property type="match status" value="3"/>
</dbReference>
<comment type="subcellular location">
    <subcellularLocation>
        <location evidence="1">Cell membrane</location>
        <topology evidence="1">Multi-pass membrane protein</topology>
    </subcellularLocation>
</comment>
<feature type="transmembrane region" description="Helical" evidence="14">
    <location>
        <begin position="365"/>
        <end position="387"/>
    </location>
</feature>
<dbReference type="InterPro" id="IPR000725">
    <property type="entry name" value="Olfact_rcpt"/>
</dbReference>
<evidence type="ECO:0000313" key="17">
    <source>
        <dbReference type="Proteomes" id="UP000886611"/>
    </source>
</evidence>
<comment type="similarity">
    <text evidence="13">Belongs to the G-protein coupled receptor 1 family.</text>
</comment>
<feature type="domain" description="G-protein coupled receptors family 1 profile" evidence="15">
    <location>
        <begin position="623"/>
        <end position="874"/>
    </location>
</feature>
<evidence type="ECO:0000256" key="14">
    <source>
        <dbReference type="SAM" id="Phobius"/>
    </source>
</evidence>
<feature type="transmembrane region" description="Helical" evidence="14">
    <location>
        <begin position="610"/>
        <end position="633"/>
    </location>
</feature>
<keyword evidence="3" id="KW-0716">Sensory transduction</keyword>
<dbReference type="PRINTS" id="PR00237">
    <property type="entry name" value="GPCRRHODOPSN"/>
</dbReference>
<feature type="transmembrane region" description="Helical" evidence="14">
    <location>
        <begin position="141"/>
        <end position="162"/>
    </location>
</feature>
<feature type="transmembrane region" description="Helical" evidence="14">
    <location>
        <begin position="393"/>
        <end position="410"/>
    </location>
</feature>
<feature type="transmembrane region" description="Helical" evidence="14">
    <location>
        <begin position="517"/>
        <end position="541"/>
    </location>
</feature>
<feature type="domain" description="G-protein coupled receptors family 1 profile" evidence="15">
    <location>
        <begin position="41"/>
        <end position="291"/>
    </location>
</feature>
<sequence>MKMNNATITVSEFILQCAIESSQKTITICVLTFIYFISMFGNLLVIVVIILNPQLHAPMYVYIGTLAIIDLTSESILIPKMLSVLLGSPVVPYATCLLQLFLVSHVEEVESFLLAFMAADRYIAVVYPLHYPSAITNKKIAIGILVSNIFAIIFNLQILIFVSELSFCRTNILPFCFCDYATLINVSCTQDPKYFISLSTSLVVFGVFPVVFILLSYSRIVIEAMRISSVGGKSKVFSTCVTHLLVVGLFYIPISLFYILPGAGVTITRETYNVMFILGNAVPSMMNPVIYKFILQCAIESNQRNIVICVLAFIYFISMFGNLLVILVIILSPQLHAPMYIYISTLAVIDLANGSFFIPKMLSVLLLGSPVVSYAACVLQMFLVPHVEEMESFLLAFMAIDRYIAVVYPLQYPSLITTKKIAIGVLVLNIFAIMFNLHIPLLAAELSFCRTNILPFCFCDYATVLHVSCTEDPKYLIPLSTALVVFGVFPLIFILLSYSRIAIEALRISSTGGKSKVFSTCVTHLIVVGLFYVPITLFYILPGVGVTIPTETYNVMFILGNAVPSMMNPVIYSFRNKEINKRIHKLFIRNRISEFILQCAIESKQKTITICVLAFIYCLSMFGNLLVIMIIILNPQLHAPMYICIGTLAVIDLANGSILIPKMLSVLLLSSPVVPYAACVLQIFLFLHVEAMESFLLAFMAIDRYVAVVYPLQYPSVITNKTIAIGVLVLNMFAIIFNLQILIFVSELSFCRTNILPFCFCDYASMVHVSCSEDPKYSTPMTSGLVVYGVFPQAFILLSYGRIAVKALRISSAGGKSKVFSTCVTHLLVVGLFYVPISLFYILPGVGVTITRETYNVMFILGNAVPSMMNPVIYSFRNKEINKSIRKLFTRKRSTMLMR</sequence>
<dbReference type="PROSITE" id="PS00237">
    <property type="entry name" value="G_PROTEIN_RECEP_F1_1"/>
    <property type="match status" value="3"/>
</dbReference>
<keyword evidence="8 14" id="KW-0472">Membrane</keyword>
<feature type="transmembrane region" description="Helical" evidence="14">
    <location>
        <begin position="785"/>
        <end position="803"/>
    </location>
</feature>
<dbReference type="GO" id="GO:0004930">
    <property type="term" value="F:G protein-coupled receptor activity"/>
    <property type="evidence" value="ECO:0007669"/>
    <property type="project" value="UniProtKB-KW"/>
</dbReference>
<proteinExistence type="inferred from homology"/>
<reference evidence="16 17" key="1">
    <citation type="journal article" date="2021" name="Cell">
        <title>Tracing the genetic footprints of vertebrate landing in non-teleost ray-finned fishes.</title>
        <authorList>
            <person name="Bi X."/>
            <person name="Wang K."/>
            <person name="Yang L."/>
            <person name="Pan H."/>
            <person name="Jiang H."/>
            <person name="Wei Q."/>
            <person name="Fang M."/>
            <person name="Yu H."/>
            <person name="Zhu C."/>
            <person name="Cai Y."/>
            <person name="He Y."/>
            <person name="Gan X."/>
            <person name="Zeng H."/>
            <person name="Yu D."/>
            <person name="Zhu Y."/>
            <person name="Jiang H."/>
            <person name="Qiu Q."/>
            <person name="Yang H."/>
            <person name="Zhang Y.E."/>
            <person name="Wang W."/>
            <person name="Zhu M."/>
            <person name="He S."/>
            <person name="Zhang G."/>
        </authorList>
    </citation>
    <scope>NUCLEOTIDE SEQUENCE [LARGE SCALE GENOMIC DNA]</scope>
    <source>
        <strain evidence="16">Bchr_013</strain>
    </source>
</reference>
<evidence type="ECO:0000256" key="1">
    <source>
        <dbReference type="ARBA" id="ARBA00004651"/>
    </source>
</evidence>
<evidence type="ECO:0000256" key="8">
    <source>
        <dbReference type="ARBA" id="ARBA00023136"/>
    </source>
</evidence>
<dbReference type="InterPro" id="IPR050939">
    <property type="entry name" value="Olfactory_GPCR1"/>
</dbReference>
<feature type="transmembrane region" description="Helical" evidence="14">
    <location>
        <begin position="236"/>
        <end position="260"/>
    </location>
</feature>
<feature type="transmembrane region" description="Helical" evidence="14">
    <location>
        <begin position="724"/>
        <end position="745"/>
    </location>
</feature>
<evidence type="ECO:0000256" key="6">
    <source>
        <dbReference type="ARBA" id="ARBA00022989"/>
    </source>
</evidence>
<feature type="non-terminal residue" evidence="16">
    <location>
        <position position="899"/>
    </location>
</feature>
<evidence type="ECO:0000256" key="5">
    <source>
        <dbReference type="ARBA" id="ARBA00022725"/>
    </source>
</evidence>
<evidence type="ECO:0000256" key="3">
    <source>
        <dbReference type="ARBA" id="ARBA00022606"/>
    </source>
</evidence>
<feature type="transmembrane region" description="Helical" evidence="14">
    <location>
        <begin position="824"/>
        <end position="843"/>
    </location>
</feature>
<dbReference type="PANTHER" id="PTHR24242">
    <property type="entry name" value="G-PROTEIN COUPLED RECEPTOR"/>
    <property type="match status" value="1"/>
</dbReference>
<evidence type="ECO:0000256" key="9">
    <source>
        <dbReference type="ARBA" id="ARBA00023157"/>
    </source>
</evidence>
<evidence type="ECO:0000256" key="4">
    <source>
        <dbReference type="ARBA" id="ARBA00022692"/>
    </source>
</evidence>
<dbReference type="SUPFAM" id="SSF81321">
    <property type="entry name" value="Family A G protein-coupled receptor-like"/>
    <property type="match status" value="3"/>
</dbReference>
<protein>
    <submittedName>
        <fullName evidence="16">OR1E5 protein</fullName>
    </submittedName>
</protein>
<feature type="transmembrane region" description="Helical" evidence="14">
    <location>
        <begin position="695"/>
        <end position="712"/>
    </location>
</feature>
<dbReference type="Pfam" id="PF13853">
    <property type="entry name" value="7tm_4"/>
    <property type="match status" value="3"/>
</dbReference>
<dbReference type="SMART" id="SM01381">
    <property type="entry name" value="7TM_GPCR_Srsx"/>
    <property type="match status" value="1"/>
</dbReference>
<dbReference type="GO" id="GO:0004984">
    <property type="term" value="F:olfactory receptor activity"/>
    <property type="evidence" value="ECO:0007669"/>
    <property type="project" value="InterPro"/>
</dbReference>
<keyword evidence="6 14" id="KW-1133">Transmembrane helix</keyword>
<feature type="transmembrane region" description="Helical" evidence="14">
    <location>
        <begin position="667"/>
        <end position="689"/>
    </location>
</feature>
<accession>A0A8X7WVJ7</accession>
<evidence type="ECO:0000313" key="16">
    <source>
        <dbReference type="EMBL" id="KAG2456384.1"/>
    </source>
</evidence>
<name>A0A8X7WVJ7_POLSE</name>
<feature type="non-terminal residue" evidence="16">
    <location>
        <position position="1"/>
    </location>
</feature>
<evidence type="ECO:0000256" key="10">
    <source>
        <dbReference type="ARBA" id="ARBA00023170"/>
    </source>
</evidence>
<dbReference type="AlphaFoldDB" id="A0A8X7WVJ7"/>
<keyword evidence="9" id="KW-1015">Disulfide bond</keyword>
<keyword evidence="11" id="KW-0325">Glycoprotein</keyword>
<dbReference type="InterPro" id="IPR000276">
    <property type="entry name" value="GPCR_Rhodpsn"/>
</dbReference>
<keyword evidence="10 13" id="KW-0675">Receptor</keyword>
<dbReference type="PANTHER" id="PTHR24242:SF359">
    <property type="entry name" value="ODORANT RECEPTOR-RELATED"/>
    <property type="match status" value="1"/>
</dbReference>
<dbReference type="GO" id="GO:0005886">
    <property type="term" value="C:plasma membrane"/>
    <property type="evidence" value="ECO:0007669"/>
    <property type="project" value="UniProtKB-SubCell"/>
</dbReference>
<keyword evidence="7 13" id="KW-0297">G-protein coupled receptor</keyword>
<feature type="transmembrane region" description="Helical" evidence="14">
    <location>
        <begin position="272"/>
        <end position="294"/>
    </location>
</feature>
<feature type="domain" description="G-protein coupled receptors family 1 profile" evidence="15">
    <location>
        <begin position="321"/>
        <end position="572"/>
    </location>
</feature>
<feature type="transmembrane region" description="Helical" evidence="14">
    <location>
        <begin position="84"/>
        <end position="106"/>
    </location>
</feature>
<keyword evidence="17" id="KW-1185">Reference proteome</keyword>
<feature type="transmembrane region" description="Helical" evidence="14">
    <location>
        <begin position="855"/>
        <end position="876"/>
    </location>
</feature>
<comment type="caution">
    <text evidence="16">The sequence shown here is derived from an EMBL/GenBank/DDBJ whole genome shotgun (WGS) entry which is preliminary data.</text>
</comment>
<feature type="transmembrane region" description="Helical" evidence="14">
    <location>
        <begin position="422"/>
        <end position="443"/>
    </location>
</feature>
<dbReference type="InterPro" id="IPR017452">
    <property type="entry name" value="GPCR_Rhodpsn_7TM"/>
</dbReference>